<gene>
    <name evidence="2" type="ORF">TELCIR_18809</name>
</gene>
<keyword evidence="3" id="KW-1185">Reference proteome</keyword>
<feature type="region of interest" description="Disordered" evidence="1">
    <location>
        <begin position="30"/>
        <end position="90"/>
    </location>
</feature>
<organism evidence="2 3">
    <name type="scientific">Teladorsagia circumcincta</name>
    <name type="common">Brown stomach worm</name>
    <name type="synonym">Ostertagia circumcincta</name>
    <dbReference type="NCBI Taxonomy" id="45464"/>
    <lineage>
        <taxon>Eukaryota</taxon>
        <taxon>Metazoa</taxon>
        <taxon>Ecdysozoa</taxon>
        <taxon>Nematoda</taxon>
        <taxon>Chromadorea</taxon>
        <taxon>Rhabditida</taxon>
        <taxon>Rhabditina</taxon>
        <taxon>Rhabditomorpha</taxon>
        <taxon>Strongyloidea</taxon>
        <taxon>Trichostrongylidae</taxon>
        <taxon>Teladorsagia</taxon>
    </lineage>
</organism>
<accession>A0A2G9TP03</accession>
<dbReference type="Proteomes" id="UP000230423">
    <property type="component" value="Unassembled WGS sequence"/>
</dbReference>
<dbReference type="OrthoDB" id="5868281at2759"/>
<feature type="region of interest" description="Disordered" evidence="1">
    <location>
        <begin position="109"/>
        <end position="131"/>
    </location>
</feature>
<dbReference type="EMBL" id="KZ357102">
    <property type="protein sequence ID" value="PIO59716.1"/>
    <property type="molecule type" value="Genomic_DNA"/>
</dbReference>
<evidence type="ECO:0000256" key="1">
    <source>
        <dbReference type="SAM" id="MobiDB-lite"/>
    </source>
</evidence>
<evidence type="ECO:0000313" key="2">
    <source>
        <dbReference type="EMBL" id="PIO59716.1"/>
    </source>
</evidence>
<feature type="compositionally biased region" description="Low complexity" evidence="1">
    <location>
        <begin position="30"/>
        <end position="42"/>
    </location>
</feature>
<dbReference type="AlphaFoldDB" id="A0A2G9TP03"/>
<evidence type="ECO:0000313" key="3">
    <source>
        <dbReference type="Proteomes" id="UP000230423"/>
    </source>
</evidence>
<name>A0A2G9TP03_TELCI</name>
<protein>
    <submittedName>
        <fullName evidence="2">Uncharacterized protein</fullName>
    </submittedName>
</protein>
<reference evidence="2 3" key="1">
    <citation type="submission" date="2015-09" db="EMBL/GenBank/DDBJ databases">
        <title>Draft genome of the parasitic nematode Teladorsagia circumcincta isolate WARC Sus (inbred).</title>
        <authorList>
            <person name="Mitreva M."/>
        </authorList>
    </citation>
    <scope>NUCLEOTIDE SEQUENCE [LARGE SCALE GENOMIC DNA]</scope>
    <source>
        <strain evidence="2 3">S</strain>
    </source>
</reference>
<sequence length="131" mass="14389">MKNIQRTTDTASFASDLVTSVAASITRSDSVNSLGGWSSSGVVDDEDEVDAHGNDLDMTFDRSAEEDALLPKTNEEVSSASGHRSRIPRPQALERFRIRNAIANSQLRQRFLKRTPSSDIEDTRLSNSSDC</sequence>
<proteinExistence type="predicted"/>
<feature type="compositionally biased region" description="Basic and acidic residues" evidence="1">
    <location>
        <begin position="50"/>
        <end position="65"/>
    </location>
</feature>